<dbReference type="SUPFAM" id="SSF46689">
    <property type="entry name" value="Homeodomain-like"/>
    <property type="match status" value="1"/>
</dbReference>
<organism evidence="3 4">
    <name type="scientific">Deinococcus hopiensis KR-140</name>
    <dbReference type="NCBI Taxonomy" id="695939"/>
    <lineage>
        <taxon>Bacteria</taxon>
        <taxon>Thermotogati</taxon>
        <taxon>Deinococcota</taxon>
        <taxon>Deinococci</taxon>
        <taxon>Deinococcales</taxon>
        <taxon>Deinococcaceae</taxon>
        <taxon>Deinococcus</taxon>
    </lineage>
</organism>
<reference evidence="3 4" key="1">
    <citation type="submission" date="2017-04" db="EMBL/GenBank/DDBJ databases">
        <authorList>
            <person name="Afonso C.L."/>
            <person name="Miller P.J."/>
            <person name="Scott M.A."/>
            <person name="Spackman E."/>
            <person name="Goraichik I."/>
            <person name="Dimitrov K.M."/>
            <person name="Suarez D.L."/>
            <person name="Swayne D.E."/>
        </authorList>
    </citation>
    <scope>NUCLEOTIDE SEQUENCE [LARGE SCALE GENOMIC DNA]</scope>
    <source>
        <strain evidence="3 4">KR-140</strain>
    </source>
</reference>
<dbReference type="STRING" id="695939.SAMN00790413_01864"/>
<feature type="domain" description="Winged helix-turn helix" evidence="2">
    <location>
        <begin position="89"/>
        <end position="147"/>
    </location>
</feature>
<dbReference type="Pfam" id="PF13592">
    <property type="entry name" value="HTH_33"/>
    <property type="match status" value="1"/>
</dbReference>
<dbReference type="InterPro" id="IPR025959">
    <property type="entry name" value="Winged_HTH_dom"/>
</dbReference>
<evidence type="ECO:0000313" key="4">
    <source>
        <dbReference type="Proteomes" id="UP000192582"/>
    </source>
</evidence>
<accession>A0A1W1VJN1</accession>
<evidence type="ECO:0000256" key="1">
    <source>
        <dbReference type="SAM" id="MobiDB-lite"/>
    </source>
</evidence>
<name>A0A1W1VJN1_9DEIO</name>
<dbReference type="AlphaFoldDB" id="A0A1W1VJN1"/>
<evidence type="ECO:0000259" key="2">
    <source>
        <dbReference type="Pfam" id="PF13592"/>
    </source>
</evidence>
<keyword evidence="4" id="KW-1185">Reference proteome</keyword>
<dbReference type="InterPro" id="IPR009057">
    <property type="entry name" value="Homeodomain-like_sf"/>
</dbReference>
<sequence length="150" mass="17057">MRITKPNVFLKAPSWQITWLKSKGKSIPEIIDATGFSRTTISTLIAAYNANGEQTLLEKRQFNKSDPTLNPDQQEALFQVLQRPPERGGLWTSKKVKIHIQEHLGIEVAEVCDWGYLKRLGFPVQFPRATHTEAASPKEQGAFIKKSKRR</sequence>
<dbReference type="Proteomes" id="UP000192582">
    <property type="component" value="Unassembled WGS sequence"/>
</dbReference>
<dbReference type="EMBL" id="FWWU01000009">
    <property type="protein sequence ID" value="SMB93144.1"/>
    <property type="molecule type" value="Genomic_DNA"/>
</dbReference>
<feature type="region of interest" description="Disordered" evidence="1">
    <location>
        <begin position="131"/>
        <end position="150"/>
    </location>
</feature>
<evidence type="ECO:0000313" key="3">
    <source>
        <dbReference type="EMBL" id="SMB93144.1"/>
    </source>
</evidence>
<gene>
    <name evidence="3" type="ORF">SAMN00790413_01864</name>
</gene>
<proteinExistence type="predicted"/>
<protein>
    <submittedName>
        <fullName evidence="3">Transposase</fullName>
    </submittedName>
</protein>